<reference evidence="2 3" key="1">
    <citation type="submission" date="2016-10" db="EMBL/GenBank/DDBJ databases">
        <title>Paenibacillus species isolates.</title>
        <authorList>
            <person name="Beno S.M."/>
        </authorList>
    </citation>
    <scope>NUCLEOTIDE SEQUENCE [LARGE SCALE GENOMIC DNA]</scope>
    <source>
        <strain evidence="2 3">FSL H7-0744</strain>
    </source>
</reference>
<sequence length="228" mass="25906">MLEKVKKISNPLTIVAIFASLAEVAGTVSLGLIDLEIQKVFIWYVMGFPVLLVLAFFFTLNWNTKVMYAPGDYADEDNFMSIIRKGKLAKEEMLEEFSEATELIDKTKKEILFEILNEIGDMDTKNKKFVEELIDQKLGVISNKIEETKSNVNVFNEGFALVDISKLTMAELEVFNAISNEPHISIKNLSKLLDLPHNNVMSILYQLRNKGVISLRAIRRKINEDKSA</sequence>
<dbReference type="RefSeq" id="WP_076109064.1">
    <property type="nucleotide sequence ID" value="NZ_MPTB01000002.1"/>
</dbReference>
<evidence type="ECO:0000313" key="3">
    <source>
        <dbReference type="Proteomes" id="UP000187412"/>
    </source>
</evidence>
<dbReference type="Proteomes" id="UP000187412">
    <property type="component" value="Unassembled WGS sequence"/>
</dbReference>
<keyword evidence="1" id="KW-1133">Transmembrane helix</keyword>
<dbReference type="InterPro" id="IPR036390">
    <property type="entry name" value="WH_DNA-bd_sf"/>
</dbReference>
<gene>
    <name evidence="2" type="ORF">BSK56_01735</name>
</gene>
<evidence type="ECO:0000313" key="2">
    <source>
        <dbReference type="EMBL" id="OMD52981.1"/>
    </source>
</evidence>
<feature type="transmembrane region" description="Helical" evidence="1">
    <location>
        <begin position="41"/>
        <end position="60"/>
    </location>
</feature>
<proteinExistence type="predicted"/>
<evidence type="ECO:0000256" key="1">
    <source>
        <dbReference type="SAM" id="Phobius"/>
    </source>
</evidence>
<dbReference type="EMBL" id="MPTB01000002">
    <property type="protein sequence ID" value="OMD52981.1"/>
    <property type="molecule type" value="Genomic_DNA"/>
</dbReference>
<accession>A0ABX3HQ25</accession>
<organism evidence="2 3">
    <name type="scientific">Paenibacillus borealis</name>
    <dbReference type="NCBI Taxonomy" id="160799"/>
    <lineage>
        <taxon>Bacteria</taxon>
        <taxon>Bacillati</taxon>
        <taxon>Bacillota</taxon>
        <taxon>Bacilli</taxon>
        <taxon>Bacillales</taxon>
        <taxon>Paenibacillaceae</taxon>
        <taxon>Paenibacillus</taxon>
    </lineage>
</organism>
<keyword evidence="3" id="KW-1185">Reference proteome</keyword>
<name>A0ABX3HQ25_PAEBO</name>
<comment type="caution">
    <text evidence="2">The sequence shown here is derived from an EMBL/GenBank/DDBJ whole genome shotgun (WGS) entry which is preliminary data.</text>
</comment>
<keyword evidence="1" id="KW-0812">Transmembrane</keyword>
<protein>
    <recommendedName>
        <fullName evidence="4">MarR family transcriptional regulator</fullName>
    </recommendedName>
</protein>
<dbReference type="SUPFAM" id="SSF46785">
    <property type="entry name" value="Winged helix' DNA-binding domain"/>
    <property type="match status" value="1"/>
</dbReference>
<keyword evidence="1" id="KW-0472">Membrane</keyword>
<evidence type="ECO:0008006" key="4">
    <source>
        <dbReference type="Google" id="ProtNLM"/>
    </source>
</evidence>
<feature type="transmembrane region" description="Helical" evidence="1">
    <location>
        <begin position="12"/>
        <end position="35"/>
    </location>
</feature>